<reference evidence="2 3" key="1">
    <citation type="submission" date="2023-04" db="EMBL/GenBank/DDBJ databases">
        <title>Ottowia paracancer sp. nov., isolated from human stomach.</title>
        <authorList>
            <person name="Song Y."/>
        </authorList>
    </citation>
    <scope>NUCLEOTIDE SEQUENCE [LARGE SCALE GENOMIC DNA]</scope>
    <source>
        <strain evidence="2 3">10c7w1</strain>
    </source>
</reference>
<dbReference type="AlphaFoldDB" id="A0AAW6RND6"/>
<comment type="caution">
    <text evidence="2">The sequence shown here is derived from an EMBL/GenBank/DDBJ whole genome shotgun (WGS) entry which is preliminary data.</text>
</comment>
<dbReference type="EMBL" id="JARVII010000027">
    <property type="protein sequence ID" value="MDG9700234.1"/>
    <property type="molecule type" value="Genomic_DNA"/>
</dbReference>
<evidence type="ECO:0000313" key="2">
    <source>
        <dbReference type="EMBL" id="MDG9700234.1"/>
    </source>
</evidence>
<proteinExistence type="predicted"/>
<organism evidence="2 3">
    <name type="scientific">Ottowia cancrivicina</name>
    <dbReference type="NCBI Taxonomy" id="3040346"/>
    <lineage>
        <taxon>Bacteria</taxon>
        <taxon>Pseudomonadati</taxon>
        <taxon>Pseudomonadota</taxon>
        <taxon>Betaproteobacteria</taxon>
        <taxon>Burkholderiales</taxon>
        <taxon>Comamonadaceae</taxon>
        <taxon>Ottowia</taxon>
    </lineage>
</organism>
<evidence type="ECO:0000313" key="3">
    <source>
        <dbReference type="Proteomes" id="UP001237156"/>
    </source>
</evidence>
<accession>A0AAW6RND6</accession>
<dbReference type="Pfam" id="PF13409">
    <property type="entry name" value="GST_N_2"/>
    <property type="match status" value="1"/>
</dbReference>
<sequence>MKLFTSNTSPYSRIVMLAALAHGLDDLQLAYADPWTTPAELTAINPLSQVPALVTDEGVVIVNSPLILDFLFERPFRGARQAALAGYAFELLDQVVKAYSLERFKPAQGEQHPHIERARQAVARGLTHAPQLDAASDEVAQHVLGMAFSYAELRHPALFKQFLSAENQRAFARYNERADVRAVAIEQLEKHPATVGELRRSMQQAF</sequence>
<protein>
    <submittedName>
        <fullName evidence="2">Glutathione S-transferase</fullName>
    </submittedName>
</protein>
<evidence type="ECO:0000259" key="1">
    <source>
        <dbReference type="PROSITE" id="PS50404"/>
    </source>
</evidence>
<keyword evidence="3" id="KW-1185">Reference proteome</keyword>
<dbReference type="SUPFAM" id="SSF52833">
    <property type="entry name" value="Thioredoxin-like"/>
    <property type="match status" value="1"/>
</dbReference>
<dbReference type="PROSITE" id="PS50404">
    <property type="entry name" value="GST_NTER"/>
    <property type="match status" value="1"/>
</dbReference>
<dbReference type="RefSeq" id="WP_279524992.1">
    <property type="nucleotide sequence ID" value="NZ_JARVII010000027.1"/>
</dbReference>
<name>A0AAW6RND6_9BURK</name>
<dbReference type="InterPro" id="IPR036249">
    <property type="entry name" value="Thioredoxin-like_sf"/>
</dbReference>
<dbReference type="InterPro" id="IPR004045">
    <property type="entry name" value="Glutathione_S-Trfase_N"/>
</dbReference>
<dbReference type="Gene3D" id="1.20.1050.10">
    <property type="match status" value="1"/>
</dbReference>
<dbReference type="Proteomes" id="UP001237156">
    <property type="component" value="Unassembled WGS sequence"/>
</dbReference>
<feature type="domain" description="GST N-terminal" evidence="1">
    <location>
        <begin position="1"/>
        <end position="79"/>
    </location>
</feature>
<gene>
    <name evidence="2" type="ORF">QB898_11035</name>
</gene>
<dbReference type="Gene3D" id="3.40.30.10">
    <property type="entry name" value="Glutaredoxin"/>
    <property type="match status" value="1"/>
</dbReference>